<accession>A0AAD6TCM2</accession>
<reference evidence="1" key="1">
    <citation type="submission" date="2023-03" db="EMBL/GenBank/DDBJ databases">
        <title>Massive genome expansion in bonnet fungi (Mycena s.s.) driven by repeated elements and novel gene families across ecological guilds.</title>
        <authorList>
            <consortium name="Lawrence Berkeley National Laboratory"/>
            <person name="Harder C.B."/>
            <person name="Miyauchi S."/>
            <person name="Viragh M."/>
            <person name="Kuo A."/>
            <person name="Thoen E."/>
            <person name="Andreopoulos B."/>
            <person name="Lu D."/>
            <person name="Skrede I."/>
            <person name="Drula E."/>
            <person name="Henrissat B."/>
            <person name="Morin E."/>
            <person name="Kohler A."/>
            <person name="Barry K."/>
            <person name="LaButti K."/>
            <person name="Morin E."/>
            <person name="Salamov A."/>
            <person name="Lipzen A."/>
            <person name="Mereny Z."/>
            <person name="Hegedus B."/>
            <person name="Baldrian P."/>
            <person name="Stursova M."/>
            <person name="Weitz H."/>
            <person name="Taylor A."/>
            <person name="Grigoriev I.V."/>
            <person name="Nagy L.G."/>
            <person name="Martin F."/>
            <person name="Kauserud H."/>
        </authorList>
    </citation>
    <scope>NUCLEOTIDE SEQUENCE</scope>
    <source>
        <strain evidence="1">CBHHK200</strain>
    </source>
</reference>
<dbReference type="Proteomes" id="UP001218188">
    <property type="component" value="Unassembled WGS sequence"/>
</dbReference>
<evidence type="ECO:0000313" key="2">
    <source>
        <dbReference type="Proteomes" id="UP001218188"/>
    </source>
</evidence>
<evidence type="ECO:0000313" key="1">
    <source>
        <dbReference type="EMBL" id="KAJ7042941.1"/>
    </source>
</evidence>
<dbReference type="AlphaFoldDB" id="A0AAD6TCM2"/>
<name>A0AAD6TCM2_9AGAR</name>
<protein>
    <submittedName>
        <fullName evidence="1">Uncharacterized protein</fullName>
    </submittedName>
</protein>
<organism evidence="1 2">
    <name type="scientific">Mycena alexandri</name>
    <dbReference type="NCBI Taxonomy" id="1745969"/>
    <lineage>
        <taxon>Eukaryota</taxon>
        <taxon>Fungi</taxon>
        <taxon>Dikarya</taxon>
        <taxon>Basidiomycota</taxon>
        <taxon>Agaricomycotina</taxon>
        <taxon>Agaricomycetes</taxon>
        <taxon>Agaricomycetidae</taxon>
        <taxon>Agaricales</taxon>
        <taxon>Marasmiineae</taxon>
        <taxon>Mycenaceae</taxon>
        <taxon>Mycena</taxon>
    </lineage>
</organism>
<dbReference type="EMBL" id="JARJCM010000011">
    <property type="protein sequence ID" value="KAJ7042941.1"/>
    <property type="molecule type" value="Genomic_DNA"/>
</dbReference>
<proteinExistence type="predicted"/>
<gene>
    <name evidence="1" type="ORF">C8F04DRAFT_1176021</name>
</gene>
<keyword evidence="2" id="KW-1185">Reference proteome</keyword>
<sequence>MVTHTPLPNVDPLLPLPDNILHLARADPSRTLGFILNDVKLPNTESALTRVTWRHALRDVRQRAKELVAATKHPAREPGEDKFVVGLLLRTGYSYFLTLTAAVMLRWTASFYTTDVYCD</sequence>
<comment type="caution">
    <text evidence="1">The sequence shown here is derived from an EMBL/GenBank/DDBJ whole genome shotgun (WGS) entry which is preliminary data.</text>
</comment>